<dbReference type="AlphaFoldDB" id="A0A5C7DKB1"/>
<proteinExistence type="predicted"/>
<feature type="region of interest" description="Disordered" evidence="1">
    <location>
        <begin position="230"/>
        <end position="261"/>
    </location>
</feature>
<evidence type="ECO:0000313" key="2">
    <source>
        <dbReference type="EMBL" id="TXE78489.1"/>
    </source>
</evidence>
<dbReference type="EMBL" id="VOWB01000084">
    <property type="protein sequence ID" value="TXE78489.1"/>
    <property type="molecule type" value="Genomic_DNA"/>
</dbReference>
<accession>A0A5C7DKB1</accession>
<dbReference type="RefSeq" id="WP_147576041.1">
    <property type="nucleotide sequence ID" value="NZ_VOWB01000084.1"/>
</dbReference>
<protein>
    <submittedName>
        <fullName evidence="2">Uncharacterized protein</fullName>
    </submittedName>
</protein>
<evidence type="ECO:0000256" key="1">
    <source>
        <dbReference type="SAM" id="MobiDB-lite"/>
    </source>
</evidence>
<evidence type="ECO:0000313" key="3">
    <source>
        <dbReference type="Proteomes" id="UP000321310"/>
    </source>
</evidence>
<reference evidence="2 3" key="1">
    <citation type="submission" date="2019-07" db="EMBL/GenBank/DDBJ databases">
        <title>Rapid identification of Enteric Bacteria from Whole Genome Sequences (WGS) using Average Nucleotide Identity (ANI).</title>
        <authorList>
            <person name="Lane C."/>
        </authorList>
    </citation>
    <scope>NUCLEOTIDE SEQUENCE [LARGE SCALE GENOMIC DNA]</scope>
    <source>
        <strain evidence="2 3">2016D-0250</strain>
    </source>
</reference>
<dbReference type="Proteomes" id="UP000321310">
    <property type="component" value="Unassembled WGS sequence"/>
</dbReference>
<organism evidence="2 3">
    <name type="scientific">Campylobacter peloridis</name>
    <dbReference type="NCBI Taxonomy" id="488546"/>
    <lineage>
        <taxon>Bacteria</taxon>
        <taxon>Pseudomonadati</taxon>
        <taxon>Campylobacterota</taxon>
        <taxon>Epsilonproteobacteria</taxon>
        <taxon>Campylobacterales</taxon>
        <taxon>Campylobacteraceae</taxon>
        <taxon>Campylobacter</taxon>
    </lineage>
</organism>
<name>A0A5C7DKB1_9BACT</name>
<sequence length="261" mass="30567">MKFAYVDDKEKKVLYESELGQSMLKAQEASQQAAMSKVKNEIGKDVIIAWNPFTLKTKYPFAEAISKEFNKMLDNTIPKNTLISSRFQSWINKERNELMIDSKINRDEYFKQQIDFNSGEVTENKGLALVQAKLEYLNKQLSKIQKAFVTHMQNNSNLAFADKEECEAWKNYYILKQNEVQNFIEKNDFSHYNVVDKDGNIKKEGNIEDVQEHQKNLQAKIEQVELAQKEAEKRMNENSLENNKAEQETYFNKNNINNLRP</sequence>
<gene>
    <name evidence="2" type="ORF">FPD46_07890</name>
</gene>
<comment type="caution">
    <text evidence="2">The sequence shown here is derived from an EMBL/GenBank/DDBJ whole genome shotgun (WGS) entry which is preliminary data.</text>
</comment>
<feature type="compositionally biased region" description="Polar residues" evidence="1">
    <location>
        <begin position="249"/>
        <end position="261"/>
    </location>
</feature>